<reference evidence="3 4" key="1">
    <citation type="submission" date="2015-04" db="EMBL/GenBank/DDBJ databases">
        <title>Complete genome sequence of Schizopora paradoxa KUC8140, a cosmopolitan wood degrader in East Asia.</title>
        <authorList>
            <consortium name="DOE Joint Genome Institute"/>
            <person name="Min B."/>
            <person name="Park H."/>
            <person name="Jang Y."/>
            <person name="Kim J.-J."/>
            <person name="Kim K.H."/>
            <person name="Pangilinan J."/>
            <person name="Lipzen A."/>
            <person name="Riley R."/>
            <person name="Grigoriev I.V."/>
            <person name="Spatafora J.W."/>
            <person name="Choi I.-G."/>
        </authorList>
    </citation>
    <scope>NUCLEOTIDE SEQUENCE [LARGE SCALE GENOMIC DNA]</scope>
    <source>
        <strain evidence="3 4">KUC8140</strain>
    </source>
</reference>
<dbReference type="OrthoDB" id="3364132at2759"/>
<evidence type="ECO:0000256" key="1">
    <source>
        <dbReference type="SAM" id="Coils"/>
    </source>
</evidence>
<dbReference type="Pfam" id="PF25534">
    <property type="entry name" value="DUF7918"/>
    <property type="match status" value="1"/>
</dbReference>
<accession>A0A0H2RJA6</accession>
<feature type="domain" description="DUF7918" evidence="2">
    <location>
        <begin position="9"/>
        <end position="207"/>
    </location>
</feature>
<gene>
    <name evidence="3" type="ORF">SCHPADRAFT_905446</name>
</gene>
<feature type="coiled-coil region" evidence="1">
    <location>
        <begin position="229"/>
        <end position="266"/>
    </location>
</feature>
<dbReference type="EMBL" id="KQ085985">
    <property type="protein sequence ID" value="KLO12085.1"/>
    <property type="molecule type" value="Genomic_DNA"/>
</dbReference>
<evidence type="ECO:0000313" key="3">
    <source>
        <dbReference type="EMBL" id="KLO12085.1"/>
    </source>
</evidence>
<dbReference type="InParanoid" id="A0A0H2RJA6"/>
<name>A0A0H2RJA6_9AGAM</name>
<evidence type="ECO:0000259" key="2">
    <source>
        <dbReference type="Pfam" id="PF25534"/>
    </source>
</evidence>
<keyword evidence="1" id="KW-0175">Coiled coil</keyword>
<dbReference type="AlphaFoldDB" id="A0A0H2RJA6"/>
<dbReference type="PANTHER" id="PTHR36223:SF1">
    <property type="entry name" value="TRANSCRIPTION ELONGATION FACTOR EAF N-TERMINAL DOMAIN-CONTAINING PROTEIN"/>
    <property type="match status" value="1"/>
</dbReference>
<dbReference type="STRING" id="27342.A0A0H2RJA6"/>
<organism evidence="3 4">
    <name type="scientific">Schizopora paradoxa</name>
    <dbReference type="NCBI Taxonomy" id="27342"/>
    <lineage>
        <taxon>Eukaryota</taxon>
        <taxon>Fungi</taxon>
        <taxon>Dikarya</taxon>
        <taxon>Basidiomycota</taxon>
        <taxon>Agaricomycotina</taxon>
        <taxon>Agaricomycetes</taxon>
        <taxon>Hymenochaetales</taxon>
        <taxon>Schizoporaceae</taxon>
        <taxon>Schizopora</taxon>
    </lineage>
</organism>
<proteinExistence type="predicted"/>
<dbReference type="InterPro" id="IPR057678">
    <property type="entry name" value="DUF7918"/>
</dbReference>
<dbReference type="Proteomes" id="UP000053477">
    <property type="component" value="Unassembled WGS sequence"/>
</dbReference>
<dbReference type="PANTHER" id="PTHR36223">
    <property type="entry name" value="BETA-LACTAMASE-TYPE TRANSPEPTIDASE FOLD DOMAIN CONTAINING PROTEIN"/>
    <property type="match status" value="1"/>
</dbReference>
<protein>
    <recommendedName>
        <fullName evidence="2">DUF7918 domain-containing protein</fullName>
    </recommendedName>
</protein>
<evidence type="ECO:0000313" key="4">
    <source>
        <dbReference type="Proteomes" id="UP000053477"/>
    </source>
</evidence>
<keyword evidence="4" id="KW-1185">Reference proteome</keyword>
<sequence>MPSNNNYTFKVFADGVALNEYEREVRDNVCSCWIASDAGKSFYIHWTGPVTDVGLKCTVSLDGTILRSQIVLPGRAIDSIIKGCMVGTSTLKLFAFSKVSLTDDEAIAAPDQNLSELGTIELCVTRVQLTKSEGRTSNAAPPKLNDAAIHERSKKMSMHRITFQGTEELTTPYEFYTARTLESVPHARFVFKYRPREFLRAQGIAPEDNALDRAPENVMDDQVLDVQDAEQEEQNRREILETQRQMQELQARLDRLQNGGGAVKREVKTELLASFVVDADGVIDLTAD</sequence>